<dbReference type="Proteomes" id="UP000012073">
    <property type="component" value="Unassembled WGS sequence"/>
</dbReference>
<dbReference type="AlphaFoldDB" id="R7QT55"/>
<accession>R7QT55</accession>
<evidence type="ECO:0000256" key="6">
    <source>
        <dbReference type="PIRNR" id="PIRNR009375"/>
    </source>
</evidence>
<organism evidence="8 9">
    <name type="scientific">Chondrus crispus</name>
    <name type="common">Carrageen Irish moss</name>
    <name type="synonym">Polymorpha crispa</name>
    <dbReference type="NCBI Taxonomy" id="2769"/>
    <lineage>
        <taxon>Eukaryota</taxon>
        <taxon>Rhodophyta</taxon>
        <taxon>Florideophyceae</taxon>
        <taxon>Rhodymeniophycidae</taxon>
        <taxon>Gigartinales</taxon>
        <taxon>Gigartinaceae</taxon>
        <taxon>Chondrus</taxon>
    </lineage>
</organism>
<comment type="subcellular location">
    <subcellularLocation>
        <location evidence="1">Membrane</location>
        <topology evidence="1">Peripheral membrane protein</topology>
    </subcellularLocation>
</comment>
<keyword evidence="4 6" id="KW-0653">Protein transport</keyword>
<protein>
    <recommendedName>
        <fullName evidence="6">Vacuolar protein sorting-associated protein 35</fullName>
    </recommendedName>
</protein>
<feature type="region of interest" description="Disordered" evidence="7">
    <location>
        <begin position="1"/>
        <end position="26"/>
    </location>
</feature>
<dbReference type="GO" id="GO:0006886">
    <property type="term" value="P:intracellular protein transport"/>
    <property type="evidence" value="ECO:0007669"/>
    <property type="project" value="TreeGrafter"/>
</dbReference>
<dbReference type="GO" id="GO:0042147">
    <property type="term" value="P:retrograde transport, endosome to Golgi"/>
    <property type="evidence" value="ECO:0007669"/>
    <property type="project" value="InterPro"/>
</dbReference>
<dbReference type="EMBL" id="HG002266">
    <property type="protein sequence ID" value="CDF40903.1"/>
    <property type="molecule type" value="Genomic_DNA"/>
</dbReference>
<evidence type="ECO:0000256" key="5">
    <source>
        <dbReference type="ARBA" id="ARBA00023136"/>
    </source>
</evidence>
<dbReference type="GO" id="GO:0005829">
    <property type="term" value="C:cytosol"/>
    <property type="evidence" value="ECO:0007669"/>
    <property type="project" value="GOC"/>
</dbReference>
<proteinExistence type="inferred from homology"/>
<evidence type="ECO:0000256" key="4">
    <source>
        <dbReference type="ARBA" id="ARBA00022927"/>
    </source>
</evidence>
<dbReference type="InterPro" id="IPR005378">
    <property type="entry name" value="Vps35"/>
</dbReference>
<dbReference type="STRING" id="2769.R7QT55"/>
<evidence type="ECO:0000256" key="7">
    <source>
        <dbReference type="SAM" id="MobiDB-lite"/>
    </source>
</evidence>
<dbReference type="KEGG" id="ccp:CHC_T00000890001"/>
<keyword evidence="9" id="KW-1185">Reference proteome</keyword>
<dbReference type="RefSeq" id="XP_005711197.1">
    <property type="nucleotide sequence ID" value="XM_005711140.1"/>
</dbReference>
<evidence type="ECO:0000256" key="2">
    <source>
        <dbReference type="ARBA" id="ARBA00006536"/>
    </source>
</evidence>
<name>R7QT55_CHOCR</name>
<dbReference type="GO" id="GO:0030906">
    <property type="term" value="C:retromer, cargo-selective complex"/>
    <property type="evidence" value="ECO:0007669"/>
    <property type="project" value="InterPro"/>
</dbReference>
<dbReference type="InterPro" id="IPR042491">
    <property type="entry name" value="Vps35_C"/>
</dbReference>
<dbReference type="PhylomeDB" id="R7QT55"/>
<dbReference type="OMA" id="YIRSREY"/>
<evidence type="ECO:0000313" key="8">
    <source>
        <dbReference type="EMBL" id="CDF40903.1"/>
    </source>
</evidence>
<dbReference type="Pfam" id="PF03635">
    <property type="entry name" value="Vps35"/>
    <property type="match status" value="1"/>
</dbReference>
<dbReference type="Gramene" id="CDF40903">
    <property type="protein sequence ID" value="CDF40903"/>
    <property type="gene ID" value="CHC_T00000890001"/>
</dbReference>
<evidence type="ECO:0000256" key="3">
    <source>
        <dbReference type="ARBA" id="ARBA00022448"/>
    </source>
</evidence>
<dbReference type="PANTHER" id="PTHR11099:SF0">
    <property type="entry name" value="VACUOLAR PROTEIN SORTING-ASSOCIATED PROTEIN 35"/>
    <property type="match status" value="1"/>
</dbReference>
<dbReference type="GeneID" id="17318914"/>
<dbReference type="Gene3D" id="1.25.40.660">
    <property type="entry name" value="Vacuolar protein sorting-associated protein 35, helical subcomplex Vps35-C"/>
    <property type="match status" value="1"/>
</dbReference>
<keyword evidence="3 6" id="KW-0813">Transport</keyword>
<feature type="compositionally biased region" description="Basic and acidic residues" evidence="7">
    <location>
        <begin position="13"/>
        <end position="23"/>
    </location>
</feature>
<comment type="function">
    <text evidence="6">Plays a role in vesicular protein sorting.</text>
</comment>
<comment type="similarity">
    <text evidence="2 6">Belongs to the VPS35 family.</text>
</comment>
<keyword evidence="5" id="KW-0472">Membrane</keyword>
<dbReference type="OrthoDB" id="5158at2759"/>
<dbReference type="GO" id="GO:0005770">
    <property type="term" value="C:late endosome"/>
    <property type="evidence" value="ECO:0007669"/>
    <property type="project" value="TreeGrafter"/>
</dbReference>
<dbReference type="PANTHER" id="PTHR11099">
    <property type="entry name" value="VACUOLAR SORTING PROTEIN 35"/>
    <property type="match status" value="1"/>
</dbReference>
<gene>
    <name evidence="8" type="ORF">CHC_T00000890001</name>
</gene>
<evidence type="ECO:0000313" key="9">
    <source>
        <dbReference type="Proteomes" id="UP000012073"/>
    </source>
</evidence>
<reference evidence="9" key="1">
    <citation type="journal article" date="2013" name="Proc. Natl. Acad. Sci. U.S.A.">
        <title>Genome structure and metabolic features in the red seaweed Chondrus crispus shed light on evolution of the Archaeplastida.</title>
        <authorList>
            <person name="Collen J."/>
            <person name="Porcel B."/>
            <person name="Carre W."/>
            <person name="Ball S.G."/>
            <person name="Chaparro C."/>
            <person name="Tonon T."/>
            <person name="Barbeyron T."/>
            <person name="Michel G."/>
            <person name="Noel B."/>
            <person name="Valentin K."/>
            <person name="Elias M."/>
            <person name="Artiguenave F."/>
            <person name="Arun A."/>
            <person name="Aury J.M."/>
            <person name="Barbosa-Neto J.F."/>
            <person name="Bothwell J.H."/>
            <person name="Bouget F.Y."/>
            <person name="Brillet L."/>
            <person name="Cabello-Hurtado F."/>
            <person name="Capella-Gutierrez S."/>
            <person name="Charrier B."/>
            <person name="Cladiere L."/>
            <person name="Cock J.M."/>
            <person name="Coelho S.M."/>
            <person name="Colleoni C."/>
            <person name="Czjzek M."/>
            <person name="Da Silva C."/>
            <person name="Delage L."/>
            <person name="Denoeud F."/>
            <person name="Deschamps P."/>
            <person name="Dittami S.M."/>
            <person name="Gabaldon T."/>
            <person name="Gachon C.M."/>
            <person name="Groisillier A."/>
            <person name="Herve C."/>
            <person name="Jabbari K."/>
            <person name="Katinka M."/>
            <person name="Kloareg B."/>
            <person name="Kowalczyk N."/>
            <person name="Labadie K."/>
            <person name="Leblanc C."/>
            <person name="Lopez P.J."/>
            <person name="McLachlan D.H."/>
            <person name="Meslet-Cladiere L."/>
            <person name="Moustafa A."/>
            <person name="Nehr Z."/>
            <person name="Nyvall Collen P."/>
            <person name="Panaud O."/>
            <person name="Partensky F."/>
            <person name="Poulain J."/>
            <person name="Rensing S.A."/>
            <person name="Rousvoal S."/>
            <person name="Samson G."/>
            <person name="Symeonidi A."/>
            <person name="Weissenbach J."/>
            <person name="Zambounis A."/>
            <person name="Wincker P."/>
            <person name="Boyen C."/>
        </authorList>
    </citation>
    <scope>NUCLEOTIDE SEQUENCE [LARGE SCALE GENOMIC DNA]</scope>
    <source>
        <strain evidence="9">cv. Stackhouse</strain>
    </source>
</reference>
<sequence length="882" mass="97604">MPLSGGGVTASVRPDEGRHHRESTASVRLKAQRLRRALDTDRLEDAVKIAADVAAELRSSAAAELSPKAYYDVYLSVCAELRLLEMYVMESARRGAPVRELYERVQETPLVLPRLYLLVTAGSVYVKSMQAPPKDVLRDLVEMCAGVQHPQRGLFLRAYLSQMMKDKLPHAAAVENGEEDAAKETGAVAGGTVQDSIDFVLRNFTEMNRLWVRMQHDCSPREMELREKERLELRLLVGSNIATLSRLVGSDLALYRGKVLHAILDQIVSCNDAIAQEYLADCVAQVFPDEFQLATLDAFMQMCGKLKKGVKMRTILVSIIDRLRRFSASSADAANTARDAHAFDVFRSEMPGVMRRQGTSLPLTDRLRIYSSLMSFALESEPERFEHVDNVLGFCVADMDKFLGGEHPKKDGISPRTAVRLSSASEGKDRSYSALSAEDERLAVNVLTMLLEAFGSVGSVLQLENYVVLQRFLSYDKQRALAAQLLMSAKGYTPCIEDEGTLEKLFKYVAPLVQDRRVDERGMSEKEGVEFERFDVTSLTHHHEYLLALIPQSHMSAVPGGKPEGGGTAAADDVQVSERYTIEEMATFQEDQELVAKIVYLCDDTDVERALSLYASLRQELLHGGPRRVPITLPSLILASLRLALRCQAEEKVEVVEDVLGFAGECVSLIPDSHALLALRLQLHVAATGASLGKHAWRFVYDNLSEAFVLFEQHITAAREQHTALELMIVSLGQTQRSLDGEAFAALSRRAVKHATQALTRSDQCVLLCLCAQLFDVEHAGLARECVDRARRAAVACMNAAERVLLLLDVSRTAVAVHEAGVCDVTEENRLADTLGKIRDILAGRAAKSSPLGKLAAARYQRLVRHLKSCSKVFEGLDYSRL</sequence>
<dbReference type="PIRSF" id="PIRSF009375">
    <property type="entry name" value="Retromer_Vps35"/>
    <property type="match status" value="1"/>
</dbReference>
<evidence type="ECO:0000256" key="1">
    <source>
        <dbReference type="ARBA" id="ARBA00004170"/>
    </source>
</evidence>